<dbReference type="InterPro" id="IPR010982">
    <property type="entry name" value="Lambda_DNA-bd_dom_sf"/>
</dbReference>
<feature type="domain" description="HTH cro/C1-type" evidence="1">
    <location>
        <begin position="8"/>
        <end position="61"/>
    </location>
</feature>
<comment type="caution">
    <text evidence="2">The sequence shown here is derived from an EMBL/GenBank/DDBJ whole genome shotgun (WGS) entry which is preliminary data.</text>
</comment>
<protein>
    <recommendedName>
        <fullName evidence="1">HTH cro/C1-type domain-containing protein</fullName>
    </recommendedName>
</protein>
<evidence type="ECO:0000313" key="3">
    <source>
        <dbReference type="Proteomes" id="UP000072741"/>
    </source>
</evidence>
<evidence type="ECO:0000259" key="1">
    <source>
        <dbReference type="PROSITE" id="PS50943"/>
    </source>
</evidence>
<proteinExistence type="predicted"/>
<dbReference type="OrthoDB" id="7011085at2"/>
<dbReference type="SUPFAM" id="SSF47413">
    <property type="entry name" value="lambda repressor-like DNA-binding domains"/>
    <property type="match status" value="1"/>
</dbReference>
<dbReference type="EMBL" id="LDSL01000027">
    <property type="protein sequence ID" value="KTT26535.1"/>
    <property type="molecule type" value="Genomic_DNA"/>
</dbReference>
<dbReference type="RefSeq" id="WP_082702231.1">
    <property type="nucleotide sequence ID" value="NZ_LDSL01000027.1"/>
</dbReference>
<name>A0A147H9D2_9BURK</name>
<dbReference type="PROSITE" id="PS50943">
    <property type="entry name" value="HTH_CROC1"/>
    <property type="match status" value="1"/>
</dbReference>
<dbReference type="Proteomes" id="UP000072741">
    <property type="component" value="Unassembled WGS sequence"/>
</dbReference>
<dbReference type="Pfam" id="PF13560">
    <property type="entry name" value="HTH_31"/>
    <property type="match status" value="1"/>
</dbReference>
<reference evidence="2 3" key="1">
    <citation type="journal article" date="2016" name="Front. Microbiol.">
        <title>Genomic Resource of Rice Seed Associated Bacteria.</title>
        <authorList>
            <person name="Midha S."/>
            <person name="Bansal K."/>
            <person name="Sharma S."/>
            <person name="Kumar N."/>
            <person name="Patil P.P."/>
            <person name="Chaudhry V."/>
            <person name="Patil P.B."/>
        </authorList>
    </citation>
    <scope>NUCLEOTIDE SEQUENCE [LARGE SCALE GENOMIC DNA]</scope>
    <source>
        <strain evidence="2 3">NS331</strain>
    </source>
</reference>
<sequence>MPDFGTRLKAERARLGLSQAAMAKAGGVSLNSQSNYENGHRVPDASYLERVAPLGVDVTYVVIGVRVSAALTAAPTGQLADGAVLRSVTPEEAALLDNYEHSDDEGRAAARRLLSALAVSSPVRKAA</sequence>
<dbReference type="Gene3D" id="1.10.260.40">
    <property type="entry name" value="lambda repressor-like DNA-binding domains"/>
    <property type="match status" value="1"/>
</dbReference>
<evidence type="ECO:0000313" key="2">
    <source>
        <dbReference type="EMBL" id="KTT26535.1"/>
    </source>
</evidence>
<dbReference type="CDD" id="cd00093">
    <property type="entry name" value="HTH_XRE"/>
    <property type="match status" value="1"/>
</dbReference>
<gene>
    <name evidence="2" type="ORF">NS331_03710</name>
</gene>
<dbReference type="SMART" id="SM00530">
    <property type="entry name" value="HTH_XRE"/>
    <property type="match status" value="1"/>
</dbReference>
<organism evidence="2 3">
    <name type="scientific">Pseudacidovorax intermedius</name>
    <dbReference type="NCBI Taxonomy" id="433924"/>
    <lineage>
        <taxon>Bacteria</taxon>
        <taxon>Pseudomonadati</taxon>
        <taxon>Pseudomonadota</taxon>
        <taxon>Betaproteobacteria</taxon>
        <taxon>Burkholderiales</taxon>
        <taxon>Comamonadaceae</taxon>
        <taxon>Pseudacidovorax</taxon>
    </lineage>
</organism>
<accession>A0A147H9D2</accession>
<keyword evidence="3" id="KW-1185">Reference proteome</keyword>
<dbReference type="GO" id="GO:0003677">
    <property type="term" value="F:DNA binding"/>
    <property type="evidence" value="ECO:0007669"/>
    <property type="project" value="InterPro"/>
</dbReference>
<dbReference type="AlphaFoldDB" id="A0A147H9D2"/>
<dbReference type="InterPro" id="IPR001387">
    <property type="entry name" value="Cro/C1-type_HTH"/>
</dbReference>